<accession>A0A975YHD9</accession>
<dbReference type="Pfam" id="PF06213">
    <property type="entry name" value="CobT"/>
    <property type="match status" value="1"/>
</dbReference>
<dbReference type="RefSeq" id="WP_257892373.1">
    <property type="nucleotide sequence ID" value="NZ_JAIMBW010000001.1"/>
</dbReference>
<evidence type="ECO:0000256" key="2">
    <source>
        <dbReference type="SAM" id="MobiDB-lite"/>
    </source>
</evidence>
<organism evidence="5">
    <name type="scientific">Gymnodinialimonas phycosphaerae</name>
    <dbReference type="NCBI Taxonomy" id="2841589"/>
    <lineage>
        <taxon>Bacteria</taxon>
        <taxon>Pseudomonadati</taxon>
        <taxon>Pseudomonadota</taxon>
        <taxon>Alphaproteobacteria</taxon>
        <taxon>Rhodobacterales</taxon>
        <taxon>Paracoccaceae</taxon>
        <taxon>Gymnodinialimonas</taxon>
    </lineage>
</organism>
<dbReference type="AlphaFoldDB" id="A0A975YHD9"/>
<dbReference type="NCBIfam" id="TIGR01651">
    <property type="entry name" value="CobT"/>
    <property type="match status" value="1"/>
</dbReference>
<dbReference type="InterPro" id="IPR025861">
    <property type="entry name" value="CobT_VWA_dom"/>
</dbReference>
<evidence type="ECO:0000259" key="3">
    <source>
        <dbReference type="PROSITE" id="PS50234"/>
    </source>
</evidence>
<proteinExistence type="predicted"/>
<evidence type="ECO:0000256" key="1">
    <source>
        <dbReference type="NCBIfam" id="TIGR01651"/>
    </source>
</evidence>
<dbReference type="InterPro" id="IPR002035">
    <property type="entry name" value="VWF_A"/>
</dbReference>
<feature type="region of interest" description="Disordered" evidence="2">
    <location>
        <begin position="210"/>
        <end position="308"/>
    </location>
</feature>
<reference evidence="5 6" key="1">
    <citation type="submission" date="2021-07" db="EMBL/GenBank/DDBJ databases">
        <title>Karlodiniumbacter phycospheric gen. nov., sp. nov., a phycosphere bacterium isolated from karlodinium veneficum.</title>
        <authorList>
            <person name="Peng Y."/>
            <person name="Jiang L."/>
            <person name="Lee J."/>
        </authorList>
    </citation>
    <scope>NUCLEOTIDE SEQUENCE</scope>
    <source>
        <strain evidence="5 6">N5</strain>
    </source>
</reference>
<keyword evidence="6" id="KW-1185">Reference proteome</keyword>
<feature type="compositionally biased region" description="Acidic residues" evidence="2">
    <location>
        <begin position="214"/>
        <end position="263"/>
    </location>
</feature>
<gene>
    <name evidence="5" type="primary">cobT</name>
    <name evidence="4" type="ORF">KUL25_07420</name>
    <name evidence="5" type="ORF">KUL25_07425</name>
</gene>
<evidence type="ECO:0000313" key="4">
    <source>
        <dbReference type="EMBL" id="MBY4892592.1"/>
    </source>
</evidence>
<dbReference type="PANTHER" id="PTHR41248">
    <property type="entry name" value="NORD PROTEIN"/>
    <property type="match status" value="1"/>
</dbReference>
<dbReference type="Pfam" id="PF11775">
    <property type="entry name" value="CobT_C"/>
    <property type="match status" value="1"/>
</dbReference>
<name>A0A975YHD9_9RHOB</name>
<evidence type="ECO:0000313" key="6">
    <source>
        <dbReference type="Proteomes" id="UP000693972"/>
    </source>
</evidence>
<dbReference type="SUPFAM" id="SSF53300">
    <property type="entry name" value="vWA-like"/>
    <property type="match status" value="1"/>
</dbReference>
<dbReference type="Gene3D" id="3.40.50.410">
    <property type="entry name" value="von Willebrand factor, type A domain"/>
    <property type="match status" value="1"/>
</dbReference>
<evidence type="ECO:0000313" key="5">
    <source>
        <dbReference type="EMBL" id="QXL89330.1"/>
    </source>
</evidence>
<dbReference type="InterPro" id="IPR036465">
    <property type="entry name" value="vWFA_dom_sf"/>
</dbReference>
<dbReference type="EC" id="6.6.1.2" evidence="1"/>
<dbReference type="EMBL" id="CP078073">
    <property type="protein sequence ID" value="QXL89330.1"/>
    <property type="molecule type" value="Genomic_DNA"/>
</dbReference>
<dbReference type="GO" id="GO:0051116">
    <property type="term" value="F:cobaltochelatase activity"/>
    <property type="evidence" value="ECO:0007669"/>
    <property type="project" value="UniProtKB-UniRule"/>
</dbReference>
<dbReference type="InterPro" id="IPR006538">
    <property type="entry name" value="CobT"/>
</dbReference>
<dbReference type="CDD" id="cd01454">
    <property type="entry name" value="vWA_norD_type"/>
    <property type="match status" value="1"/>
</dbReference>
<dbReference type="Proteomes" id="UP000693972">
    <property type="component" value="Unassembled WGS sequence"/>
</dbReference>
<sequence>MSKFNPSDNPADPFKKALADATRVMADDPDLAVTYTVDPPGLAGDSVRLPQVSRRMTREEVLLARGTADSLALRHKYHDQGTAARYAPHGAMARDLMDAMEGARCEAMGARDMPGTAGNIDAKIGNEARRKGYGEIRDASDAPLSTAAGYLIRHLATGRDLPPEAANVMELWRGFIEDRCDTTLENLGDVLSNQTAFAKFARQLIDDLGYGDQLGDDPDDMDDEAEDDAGEDSEDDAPDSTGEDDNDDEEAEASPEQSQEEQQDASQAQVEMDENGDMEEAEEQELPDGEAPQEPLPPMPHSDADPDYIVFSTENDEEIAAEELAEPQELERLRAYLDQQLDPLKGAVSRLANKLQRRLQAQQNRSWEFDREEGILDAGRLARVVANPTTPLSFKVEHDTEFRDTVVTLLLDNSGSMRGRPISIAAICADVLARTLERCGVKVEILGFTTRAWKGGRAREEWLGQGRPQQPGRLNDLRHIIYKSADAPWRRVRDNLGLMMKEGLLKENIDGEALEWAHRRMVNRPEARKILMVISDGAPVDDSTLSVNPANYLEKHLRDVIAMVEKRRAVELLAIGIGHDVTRYYERAVTITDAEQLAGAITEQLASLFDTDPRARARVMGIKRAG</sequence>
<dbReference type="PANTHER" id="PTHR41248:SF1">
    <property type="entry name" value="NORD PROTEIN"/>
    <property type="match status" value="1"/>
</dbReference>
<dbReference type="EMBL" id="JAIMBW010000001">
    <property type="protein sequence ID" value="MBY4892592.1"/>
    <property type="molecule type" value="Genomic_DNA"/>
</dbReference>
<dbReference type="GO" id="GO:0009236">
    <property type="term" value="P:cobalamin biosynthetic process"/>
    <property type="evidence" value="ECO:0007669"/>
    <property type="project" value="UniProtKB-UniRule"/>
</dbReference>
<protein>
    <recommendedName>
        <fullName evidence="1">Cobaltochelatase subunit CobT</fullName>
        <ecNumber evidence="1">6.6.1.2</ecNumber>
    </recommendedName>
</protein>
<dbReference type="PROSITE" id="PS50234">
    <property type="entry name" value="VWFA"/>
    <property type="match status" value="1"/>
</dbReference>
<dbReference type="InterPro" id="IPR051928">
    <property type="entry name" value="NorD/CobT"/>
</dbReference>
<feature type="compositionally biased region" description="Acidic residues" evidence="2">
    <location>
        <begin position="271"/>
        <end position="288"/>
    </location>
</feature>
<feature type="domain" description="VWFA" evidence="3">
    <location>
        <begin position="406"/>
        <end position="609"/>
    </location>
</feature>
<dbReference type="PIRSF" id="PIRSF031715">
    <property type="entry name" value="Cob_chel_CobT"/>
    <property type="match status" value="1"/>
</dbReference>
<dbReference type="SMART" id="SM00327">
    <property type="entry name" value="VWA"/>
    <property type="match status" value="1"/>
</dbReference>
<keyword evidence="5" id="KW-0436">Ligase</keyword>